<evidence type="ECO:0000259" key="2">
    <source>
        <dbReference type="Pfam" id="PF13439"/>
    </source>
</evidence>
<dbReference type="Proteomes" id="UP000515369">
    <property type="component" value="Chromosome"/>
</dbReference>
<evidence type="ECO:0000259" key="1">
    <source>
        <dbReference type="Pfam" id="PF00534"/>
    </source>
</evidence>
<name>A0A7G5GRF4_9BACT</name>
<dbReference type="AlphaFoldDB" id="A0A7G5GRF4"/>
<dbReference type="CDD" id="cd03801">
    <property type="entry name" value="GT4_PimA-like"/>
    <property type="match status" value="1"/>
</dbReference>
<feature type="domain" description="Glycosyl transferase family 1" evidence="1">
    <location>
        <begin position="195"/>
        <end position="350"/>
    </location>
</feature>
<dbReference type="SUPFAM" id="SSF53756">
    <property type="entry name" value="UDP-Glycosyltransferase/glycogen phosphorylase"/>
    <property type="match status" value="1"/>
</dbReference>
<sequence length="388" mass="43905">MKILLSADCFYPAQMGGPSNTIYWQAKALAQAGHDVSVVATSQSLPPATLLDRWLLLDCGRVIYTRNPHFYLPLRHIWQGWLAIQKADIVHVNSLFYPASFVWVLMARLLTKPVVWSPHGELSPVALSFRSGLKRLILNVIKFVNPAVQFHATSSAETRHIRQHFGADTRVGEIYSRMELPDLVVPTPIGSVIRPYLLFVGRLHPIKAIDRLLIALSASALFIKSDYTLILAGPDANKTYTQTLKDCVQRLDLSTKVLFVGWVHGDQKEYLYANARITILPSHSESFGNVVIESLAQGTPVVASTHTPWQLLETEQAGSWVSNEPDQLRTAIERYLTMQPNEYEGYRKRALKLARQRFSITGSSEEWERFYRQIRHAAKQRSMGLLDE</sequence>
<gene>
    <name evidence="3" type="ORF">H3H32_26310</name>
</gene>
<keyword evidence="4" id="KW-1185">Reference proteome</keyword>
<dbReference type="Pfam" id="PF00534">
    <property type="entry name" value="Glycos_transf_1"/>
    <property type="match status" value="1"/>
</dbReference>
<keyword evidence="3" id="KW-0808">Transferase</keyword>
<feature type="domain" description="Glycosyltransferase subfamily 4-like N-terminal" evidence="2">
    <location>
        <begin position="15"/>
        <end position="171"/>
    </location>
</feature>
<dbReference type="InterPro" id="IPR050194">
    <property type="entry name" value="Glycosyltransferase_grp1"/>
</dbReference>
<dbReference type="Gene3D" id="3.40.50.2000">
    <property type="entry name" value="Glycogen Phosphorylase B"/>
    <property type="match status" value="2"/>
</dbReference>
<dbReference type="PANTHER" id="PTHR45947">
    <property type="entry name" value="SULFOQUINOVOSYL TRANSFERASE SQD2"/>
    <property type="match status" value="1"/>
</dbReference>
<dbReference type="InterPro" id="IPR028098">
    <property type="entry name" value="Glyco_trans_4-like_N"/>
</dbReference>
<proteinExistence type="predicted"/>
<protein>
    <submittedName>
        <fullName evidence="3">Glycosyltransferase family 4 protein</fullName>
    </submittedName>
</protein>
<evidence type="ECO:0000313" key="4">
    <source>
        <dbReference type="Proteomes" id="UP000515369"/>
    </source>
</evidence>
<dbReference type="GO" id="GO:0016757">
    <property type="term" value="F:glycosyltransferase activity"/>
    <property type="evidence" value="ECO:0007669"/>
    <property type="project" value="InterPro"/>
</dbReference>
<dbReference type="KEGG" id="sfol:H3H32_26310"/>
<dbReference type="RefSeq" id="WP_182458728.1">
    <property type="nucleotide sequence ID" value="NZ_CP059732.1"/>
</dbReference>
<dbReference type="Pfam" id="PF13439">
    <property type="entry name" value="Glyco_transf_4"/>
    <property type="match status" value="1"/>
</dbReference>
<reference evidence="3 4" key="1">
    <citation type="submission" date="2020-07" db="EMBL/GenBank/DDBJ databases">
        <title>Spirosoma foliorum sp. nov., isolated from the leaves on the Nejang mountain Korea, Republic of.</title>
        <authorList>
            <person name="Ho H."/>
            <person name="Lee Y.-J."/>
            <person name="Nurcahyanto D.-A."/>
            <person name="Kim S.-G."/>
        </authorList>
    </citation>
    <scope>NUCLEOTIDE SEQUENCE [LARGE SCALE GENOMIC DNA]</scope>
    <source>
        <strain evidence="3 4">PL0136</strain>
    </source>
</reference>
<dbReference type="PANTHER" id="PTHR45947:SF3">
    <property type="entry name" value="SULFOQUINOVOSYL TRANSFERASE SQD2"/>
    <property type="match status" value="1"/>
</dbReference>
<evidence type="ECO:0000313" key="3">
    <source>
        <dbReference type="EMBL" id="QMW01446.1"/>
    </source>
</evidence>
<dbReference type="InterPro" id="IPR001296">
    <property type="entry name" value="Glyco_trans_1"/>
</dbReference>
<organism evidence="3 4">
    <name type="scientific">Spirosoma foliorum</name>
    <dbReference type="NCBI Taxonomy" id="2710596"/>
    <lineage>
        <taxon>Bacteria</taxon>
        <taxon>Pseudomonadati</taxon>
        <taxon>Bacteroidota</taxon>
        <taxon>Cytophagia</taxon>
        <taxon>Cytophagales</taxon>
        <taxon>Cytophagaceae</taxon>
        <taxon>Spirosoma</taxon>
    </lineage>
</organism>
<dbReference type="EMBL" id="CP059732">
    <property type="protein sequence ID" value="QMW01446.1"/>
    <property type="molecule type" value="Genomic_DNA"/>
</dbReference>
<accession>A0A7G5GRF4</accession>